<comment type="caution">
    <text evidence="6">The sequence shown here is derived from an EMBL/GenBank/DDBJ whole genome shotgun (WGS) entry which is preliminary data.</text>
</comment>
<reference evidence="6" key="1">
    <citation type="journal article" date="2020" name="Fungal Divers.">
        <title>Resolving the Mortierellaceae phylogeny through synthesis of multi-gene phylogenetics and phylogenomics.</title>
        <authorList>
            <person name="Vandepol N."/>
            <person name="Liber J."/>
            <person name="Desiro A."/>
            <person name="Na H."/>
            <person name="Kennedy M."/>
            <person name="Barry K."/>
            <person name="Grigoriev I.V."/>
            <person name="Miller A.N."/>
            <person name="O'Donnell K."/>
            <person name="Stajich J.E."/>
            <person name="Bonito G."/>
        </authorList>
    </citation>
    <scope>NUCLEOTIDE SEQUENCE</scope>
    <source>
        <strain evidence="6">NRRL 2591</strain>
    </source>
</reference>
<dbReference type="GO" id="GO:0071949">
    <property type="term" value="F:FAD binding"/>
    <property type="evidence" value="ECO:0007669"/>
    <property type="project" value="InterPro"/>
</dbReference>
<evidence type="ECO:0000256" key="2">
    <source>
        <dbReference type="ARBA" id="ARBA00022630"/>
    </source>
</evidence>
<dbReference type="Gene3D" id="3.50.50.60">
    <property type="entry name" value="FAD/NAD(P)-binding domain"/>
    <property type="match status" value="1"/>
</dbReference>
<feature type="domain" description="FAD-binding" evidence="5">
    <location>
        <begin position="8"/>
        <end position="180"/>
    </location>
</feature>
<name>A0A9P6FCJ0_9FUNG</name>
<dbReference type="Proteomes" id="UP000723463">
    <property type="component" value="Unassembled WGS sequence"/>
</dbReference>
<sequence length="458" mass="50524">MTTEVKPEVLIVGAGIGGLLLGALLERANVPFTIFERTSSVKPLGSALMIGSNLLPLFEQLGIDEEFISIGKPTMDCSIARQKGDGAVHQTTVSFQPHLGFTGYKSYIVSRPMFYDLLLKQIPPHKIHFSKRVLSIVENDEKVTIQTADNGLYEGDIVVGADGAYSAVRQRMYEGLKQEGKLPKSDQEELPFHCTCLVGQTTVVDLEDFPEVKNDMSPFFNTMGEDSPYTVSSKAAEEQRFRESDNSEWGPLAAQAMCDETRHFPLPIGNKKRTMGDIYDWTPKTQISKVMLEEKVFQTWYSGRKVLLGDACHKLDPSGAHGAVTSMHDAIALANLIYALPANTNKAIEKSFAEYQKERIPHVMESFKNSQDLALFMDRGFAGALAMFVMQKMPQWLWALALKKMIVNRPTAGFLKPIAPKGTVPAARSPSTEKARAVYIQRLAAKAAAAAMNDPSVV</sequence>
<keyword evidence="3" id="KW-0274">FAD</keyword>
<dbReference type="PANTHER" id="PTHR47356:SF2">
    <property type="entry name" value="FAD-BINDING DOMAIN-CONTAINING PROTEIN-RELATED"/>
    <property type="match status" value="1"/>
</dbReference>
<dbReference type="EMBL" id="JAAAXW010000046">
    <property type="protein sequence ID" value="KAF9547150.1"/>
    <property type="molecule type" value="Genomic_DNA"/>
</dbReference>
<gene>
    <name evidence="6" type="ORF">EC957_008830</name>
</gene>
<evidence type="ECO:0000313" key="6">
    <source>
        <dbReference type="EMBL" id="KAF9547150.1"/>
    </source>
</evidence>
<keyword evidence="7" id="KW-1185">Reference proteome</keyword>
<keyword evidence="4" id="KW-0560">Oxidoreductase</keyword>
<dbReference type="PANTHER" id="PTHR47356">
    <property type="entry name" value="FAD-DEPENDENT MONOOXYGENASE ASQG-RELATED"/>
    <property type="match status" value="1"/>
</dbReference>
<evidence type="ECO:0000259" key="5">
    <source>
        <dbReference type="Pfam" id="PF01494"/>
    </source>
</evidence>
<evidence type="ECO:0000256" key="3">
    <source>
        <dbReference type="ARBA" id="ARBA00022827"/>
    </source>
</evidence>
<dbReference type="SUPFAM" id="SSF51905">
    <property type="entry name" value="FAD/NAD(P)-binding domain"/>
    <property type="match status" value="1"/>
</dbReference>
<keyword evidence="2" id="KW-0285">Flavoprotein</keyword>
<feature type="domain" description="FAD-binding" evidence="5">
    <location>
        <begin position="285"/>
        <end position="367"/>
    </location>
</feature>
<proteinExistence type="inferred from homology"/>
<dbReference type="Pfam" id="PF01494">
    <property type="entry name" value="FAD_binding_3"/>
    <property type="match status" value="2"/>
</dbReference>
<protein>
    <recommendedName>
        <fullName evidence="5">FAD-binding domain-containing protein</fullName>
    </recommendedName>
</protein>
<dbReference type="PRINTS" id="PR00420">
    <property type="entry name" value="RNGMNOXGNASE"/>
</dbReference>
<evidence type="ECO:0000313" key="7">
    <source>
        <dbReference type="Proteomes" id="UP000723463"/>
    </source>
</evidence>
<evidence type="ECO:0000256" key="4">
    <source>
        <dbReference type="ARBA" id="ARBA00023002"/>
    </source>
</evidence>
<comment type="similarity">
    <text evidence="1">Belongs to the paxM FAD-dependent monooxygenase family.</text>
</comment>
<evidence type="ECO:0000256" key="1">
    <source>
        <dbReference type="ARBA" id="ARBA00007992"/>
    </source>
</evidence>
<dbReference type="InterPro" id="IPR050562">
    <property type="entry name" value="FAD_mOase_fung"/>
</dbReference>
<dbReference type="AlphaFoldDB" id="A0A9P6FCJ0"/>
<accession>A0A9P6FCJ0</accession>
<organism evidence="6 7">
    <name type="scientific">Mortierella hygrophila</name>
    <dbReference type="NCBI Taxonomy" id="979708"/>
    <lineage>
        <taxon>Eukaryota</taxon>
        <taxon>Fungi</taxon>
        <taxon>Fungi incertae sedis</taxon>
        <taxon>Mucoromycota</taxon>
        <taxon>Mortierellomycotina</taxon>
        <taxon>Mortierellomycetes</taxon>
        <taxon>Mortierellales</taxon>
        <taxon>Mortierellaceae</taxon>
        <taxon>Mortierella</taxon>
    </lineage>
</organism>
<dbReference type="InterPro" id="IPR036188">
    <property type="entry name" value="FAD/NAD-bd_sf"/>
</dbReference>
<dbReference type="GO" id="GO:0004497">
    <property type="term" value="F:monooxygenase activity"/>
    <property type="evidence" value="ECO:0007669"/>
    <property type="project" value="InterPro"/>
</dbReference>
<dbReference type="InterPro" id="IPR002938">
    <property type="entry name" value="FAD-bd"/>
</dbReference>